<dbReference type="InterPro" id="IPR046496">
    <property type="entry name" value="DUF6589"/>
</dbReference>
<dbReference type="PANTHER" id="PTHR47018:SF3">
    <property type="entry name" value="MYCBP-ASSOCIATED PROTEIN"/>
    <property type="match status" value="1"/>
</dbReference>
<evidence type="ECO:0000256" key="1">
    <source>
        <dbReference type="SAM" id="Coils"/>
    </source>
</evidence>
<dbReference type="STRING" id="46731.A0A3M6UL89"/>
<gene>
    <name evidence="4" type="ORF">pdam_00022206</name>
</gene>
<dbReference type="Proteomes" id="UP000275408">
    <property type="component" value="Unassembled WGS sequence"/>
</dbReference>
<dbReference type="AlphaFoldDB" id="A0A3M6UL89"/>
<comment type="caution">
    <text evidence="4">The sequence shown here is derived from an EMBL/GenBank/DDBJ whole genome shotgun (WGS) entry which is preliminary data.</text>
</comment>
<evidence type="ECO:0000313" key="5">
    <source>
        <dbReference type="Proteomes" id="UP000275408"/>
    </source>
</evidence>
<keyword evidence="5" id="KW-1185">Reference proteome</keyword>
<evidence type="ECO:0000256" key="2">
    <source>
        <dbReference type="SAM" id="MobiDB-lite"/>
    </source>
</evidence>
<evidence type="ECO:0000313" key="4">
    <source>
        <dbReference type="EMBL" id="RMX54426.1"/>
    </source>
</evidence>
<protein>
    <recommendedName>
        <fullName evidence="3">DUF6589 domain-containing protein</fullName>
    </recommendedName>
</protein>
<feature type="region of interest" description="Disordered" evidence="2">
    <location>
        <begin position="90"/>
        <end position="110"/>
    </location>
</feature>
<sequence length="1197" mass="135388">MADFSLCLICQKEKSEQLVHSPSSHEKLLKFVEEWAKYGDLRCFDLWSKLKSVSINELTERKASWHRSCYQEIVHTGLLKRAKERYERHLEGPNEAKRKVKEPSQLTHSQTSPYDKNVCFFCEEKGSVKQPLHNVSTFSAGESLNEAINLSGNDVLGVKLSTSLDATDAHAIDIKYHKNCWLKNVTNVIKKASASDKCSSDLVIEAAARIEFLAMTETALREGKILTMSDQQSTFEEVLRANDVSNATCSRKALNLLLLSEISDIEFHKPKRLKEAERVTIRETREEAIQLSEDIKAQCNKEMKALFDAAAALRKAINRSKRWEFTGTLEAPKGDIVPEELYGFCVWLIQGPKTDRLDKEKTEDVKKRATSLCQTAISMCLTERQTSNNKSQTLRLSREMPQQLAVGLAVHQLTRSKELVNMLHGFGMAVEYNRLMRVEAQIEATVLKRMEENGDFAEDTYDGQRTLHGTAMAIYQRKDPQDEKQELRLVDTKDQSRSVEKVPETITTILECPSPTPKPTSPVFPSFGLFAPNEILIVVNMQDFAWLLARNFSCQQQANDEVPLRERNEDLQEERGPCSKTIPVWSAFNSLISSPMDVTKVGMPPLLPSSAHEWPTLLTILMQAQNISTSIVGPGRKTVISLDMGLYQPAKKLQMARNDLQHLILRPGELHVVMTQFCTIGAFIEDSGLDLCWIEADIYGPGTVKQILDGNHVKRGEVAHTVTLEALFALYQKAFFESSQEDTKDIADLSREVADACKQAANIELKEANTKLMSAIENQRLLEKMAEFDAKRGQHPLFKVTRQYMRMVMEMLQFIRAVRMGDWKLHLQALQIFTKYFFAHDRLNYARMVPLYLAEMDSLPETDPDVYAEFLSGNWVVNKNTNIPFCALGADHALEHVNRSMKVHGGLVGITLNQTARNKFFLTAPEMANLSGQAKDMAGVAPKIQTQHHNHTPAVLSREDKNIKALMETIEAFTNPFADESSDLFNLVTKVVLPDNIKADLCSQAVIGQALFDTFVKERIQSEKVNIWSTMNKRKLSTWKTNAKKMKVSTKETVVELQEDRSLFARMMMVCRSRPGINVQETIGMYEFALVPRSMFAADGSMLRCSAKSALMAILEKLPSRSADQRSISDGTTTNAAQSHLKVIIIDGMAELQCLDKPEWVKNCEQLAIHFVDTIEQKYGRKDEIRLIFDRYDLPMS</sequence>
<dbReference type="OrthoDB" id="5984884at2759"/>
<accession>A0A3M6UL89</accession>
<reference evidence="4 5" key="1">
    <citation type="journal article" date="2018" name="Sci. Rep.">
        <title>Comparative analysis of the Pocillopora damicornis genome highlights role of immune system in coral evolution.</title>
        <authorList>
            <person name="Cunning R."/>
            <person name="Bay R.A."/>
            <person name="Gillette P."/>
            <person name="Baker A.C."/>
            <person name="Traylor-Knowles N."/>
        </authorList>
    </citation>
    <scope>NUCLEOTIDE SEQUENCE [LARGE SCALE GENOMIC DNA]</scope>
    <source>
        <strain evidence="4">RSMAS</strain>
        <tissue evidence="4">Whole animal</tissue>
    </source>
</reference>
<dbReference type="PANTHER" id="PTHR47018">
    <property type="entry name" value="CXC DOMAIN-CONTAINING PROTEIN-RELATED"/>
    <property type="match status" value="1"/>
</dbReference>
<name>A0A3M6UL89_POCDA</name>
<dbReference type="Pfam" id="PF20231">
    <property type="entry name" value="DUF6589"/>
    <property type="match status" value="1"/>
</dbReference>
<organism evidence="4 5">
    <name type="scientific">Pocillopora damicornis</name>
    <name type="common">Cauliflower coral</name>
    <name type="synonym">Millepora damicornis</name>
    <dbReference type="NCBI Taxonomy" id="46731"/>
    <lineage>
        <taxon>Eukaryota</taxon>
        <taxon>Metazoa</taxon>
        <taxon>Cnidaria</taxon>
        <taxon>Anthozoa</taxon>
        <taxon>Hexacorallia</taxon>
        <taxon>Scleractinia</taxon>
        <taxon>Astrocoeniina</taxon>
        <taxon>Pocilloporidae</taxon>
        <taxon>Pocillopora</taxon>
    </lineage>
</organism>
<evidence type="ECO:0000259" key="3">
    <source>
        <dbReference type="Pfam" id="PF20231"/>
    </source>
</evidence>
<dbReference type="EMBL" id="RCHS01001266">
    <property type="protein sequence ID" value="RMX54426.1"/>
    <property type="molecule type" value="Genomic_DNA"/>
</dbReference>
<feature type="domain" description="DUF6589" evidence="3">
    <location>
        <begin position="740"/>
        <end position="941"/>
    </location>
</feature>
<feature type="coiled-coil region" evidence="1">
    <location>
        <begin position="746"/>
        <end position="778"/>
    </location>
</feature>
<proteinExistence type="predicted"/>
<keyword evidence="1" id="KW-0175">Coiled coil</keyword>